<organism evidence="1 2">
    <name type="scientific">Enterococcus avium</name>
    <name type="common">Streptococcus avium</name>
    <dbReference type="NCBI Taxonomy" id="33945"/>
    <lineage>
        <taxon>Bacteria</taxon>
        <taxon>Bacillati</taxon>
        <taxon>Bacillota</taxon>
        <taxon>Bacilli</taxon>
        <taxon>Lactobacillales</taxon>
        <taxon>Enterococcaceae</taxon>
        <taxon>Enterococcus</taxon>
    </lineage>
</organism>
<dbReference type="PANTHER" id="PTHR34389:SF2">
    <property type="entry name" value="L-RHAMNOSE MUTAROTASE"/>
    <property type="match status" value="1"/>
</dbReference>
<dbReference type="Gene3D" id="3.30.70.100">
    <property type="match status" value="1"/>
</dbReference>
<name>A0A8B5VZT3_ENTAV</name>
<protein>
    <submittedName>
        <fullName evidence="1">L-rhamnose 1-epimerase</fullName>
    </submittedName>
</protein>
<dbReference type="InterPro" id="IPR011008">
    <property type="entry name" value="Dimeric_a/b-barrel"/>
</dbReference>
<dbReference type="Pfam" id="PF05336">
    <property type="entry name" value="rhaM"/>
    <property type="match status" value="1"/>
</dbReference>
<dbReference type="EMBL" id="PDXQ01000002">
    <property type="protein sequence ID" value="TRZ29418.1"/>
    <property type="molecule type" value="Genomic_DNA"/>
</dbReference>
<reference evidence="1 2" key="1">
    <citation type="submission" date="2017-10" db="EMBL/GenBank/DDBJ databases">
        <title>FDA dAtabase for Regulatory Grade micrObial Sequences (FDA-ARGOS): Supporting development and validation of Infectious Disease Dx tests.</title>
        <authorList>
            <person name="Campos J."/>
            <person name="Goldberg B."/>
            <person name="Tallon L.J."/>
            <person name="Sadzewicz L."/>
            <person name="Sengamalay N."/>
            <person name="Ott S."/>
            <person name="Godinez A."/>
            <person name="Nagaraj S."/>
            <person name="Vyas G."/>
            <person name="Aluvathingal J."/>
            <person name="Nadendla S."/>
            <person name="Geyer C."/>
            <person name="Nandy P."/>
            <person name="Hobson J."/>
            <person name="Sichtig H."/>
        </authorList>
    </citation>
    <scope>NUCLEOTIDE SEQUENCE [LARGE SCALE GENOMIC DNA]</scope>
    <source>
        <strain evidence="1 2">FDAARGOS_185</strain>
    </source>
</reference>
<dbReference type="SUPFAM" id="SSF54909">
    <property type="entry name" value="Dimeric alpha+beta barrel"/>
    <property type="match status" value="1"/>
</dbReference>
<dbReference type="GO" id="GO:0016857">
    <property type="term" value="F:racemase and epimerase activity, acting on carbohydrates and derivatives"/>
    <property type="evidence" value="ECO:0007669"/>
    <property type="project" value="InterPro"/>
</dbReference>
<proteinExistence type="predicted"/>
<accession>A0A8B5VZT3</accession>
<gene>
    <name evidence="1" type="ORF">AUF17_20560</name>
</gene>
<dbReference type="PANTHER" id="PTHR34389">
    <property type="entry name" value="L-RHAMNOSE MUTAROTASE"/>
    <property type="match status" value="1"/>
</dbReference>
<dbReference type="InterPro" id="IPR008000">
    <property type="entry name" value="Rham/fucose_mutarotase"/>
</dbReference>
<comment type="caution">
    <text evidence="1">The sequence shown here is derived from an EMBL/GenBank/DDBJ whole genome shotgun (WGS) entry which is preliminary data.</text>
</comment>
<dbReference type="Proteomes" id="UP000316316">
    <property type="component" value="Unassembled WGS sequence"/>
</dbReference>
<evidence type="ECO:0000313" key="2">
    <source>
        <dbReference type="Proteomes" id="UP000316316"/>
    </source>
</evidence>
<dbReference type="AlphaFoldDB" id="A0A8B5VZT3"/>
<sequence length="107" mass="12622">MTRYGAVSTLKPESKQKYIDLHANAWPKVNEMIKECNLQNYSIYQIDNFLFSYYEYTGEDYEADMAKMAADKTTQEWWDECIPCMKPLEGHGSEGVWTTMKEIYHLD</sequence>
<evidence type="ECO:0000313" key="1">
    <source>
        <dbReference type="EMBL" id="TRZ29418.1"/>
    </source>
</evidence>